<dbReference type="PROSITE" id="PS50203">
    <property type="entry name" value="CALPAIN_CAT"/>
    <property type="match status" value="1"/>
</dbReference>
<dbReference type="STRING" id="1993.SAMN04489713_114278"/>
<feature type="compositionally biased region" description="Polar residues" evidence="2">
    <location>
        <begin position="168"/>
        <end position="182"/>
    </location>
</feature>
<feature type="region of interest" description="Disordered" evidence="2">
    <location>
        <begin position="1"/>
        <end position="254"/>
    </location>
</feature>
<dbReference type="GO" id="GO:0006508">
    <property type="term" value="P:proteolysis"/>
    <property type="evidence" value="ECO:0007669"/>
    <property type="project" value="UniProtKB-KW"/>
</dbReference>
<dbReference type="InParanoid" id="A0A1I5QUY4"/>
<feature type="compositionally biased region" description="Basic and acidic residues" evidence="2">
    <location>
        <begin position="238"/>
        <end position="254"/>
    </location>
</feature>
<accession>A0A1I5QUY4</accession>
<dbReference type="GO" id="GO:0004198">
    <property type="term" value="F:calcium-dependent cysteine-type endopeptidase activity"/>
    <property type="evidence" value="ECO:0007669"/>
    <property type="project" value="InterPro"/>
</dbReference>
<keyword evidence="1" id="KW-0788">Thiol protease</keyword>
<dbReference type="EMBL" id="FOVH01000014">
    <property type="protein sequence ID" value="SFP50043.1"/>
    <property type="molecule type" value="Genomic_DNA"/>
</dbReference>
<gene>
    <name evidence="4" type="ORF">SAMN04489713_114278</name>
</gene>
<feature type="region of interest" description="Disordered" evidence="2">
    <location>
        <begin position="273"/>
        <end position="324"/>
    </location>
</feature>
<keyword evidence="1" id="KW-0645">Protease</keyword>
<feature type="active site" evidence="1">
    <location>
        <position position="329"/>
    </location>
</feature>
<name>A0A1I5QUY4_9ACTN</name>
<proteinExistence type="predicted"/>
<evidence type="ECO:0000313" key="4">
    <source>
        <dbReference type="EMBL" id="SFP50043.1"/>
    </source>
</evidence>
<reference evidence="4 5" key="1">
    <citation type="submission" date="2016-10" db="EMBL/GenBank/DDBJ databases">
        <authorList>
            <person name="de Groot N.N."/>
        </authorList>
    </citation>
    <scope>NUCLEOTIDE SEQUENCE [LARGE SCALE GENOMIC DNA]</scope>
    <source>
        <strain evidence="4 5">DSM 43067</strain>
    </source>
</reference>
<feature type="compositionally biased region" description="Basic and acidic residues" evidence="2">
    <location>
        <begin position="149"/>
        <end position="160"/>
    </location>
</feature>
<dbReference type="InterPro" id="IPR038765">
    <property type="entry name" value="Papain-like_cys_pep_sf"/>
</dbReference>
<keyword evidence="1" id="KW-0378">Hydrolase</keyword>
<dbReference type="InterPro" id="IPR001300">
    <property type="entry name" value="Peptidase_C2_calpain_cat"/>
</dbReference>
<feature type="active site" evidence="1">
    <location>
        <position position="531"/>
    </location>
</feature>
<organism evidence="4 5">
    <name type="scientific">Actinomadura madurae</name>
    <dbReference type="NCBI Taxonomy" id="1993"/>
    <lineage>
        <taxon>Bacteria</taxon>
        <taxon>Bacillati</taxon>
        <taxon>Actinomycetota</taxon>
        <taxon>Actinomycetes</taxon>
        <taxon>Streptosporangiales</taxon>
        <taxon>Thermomonosporaceae</taxon>
        <taxon>Actinomadura</taxon>
    </lineage>
</organism>
<dbReference type="SUPFAM" id="SSF54001">
    <property type="entry name" value="Cysteine proteinases"/>
    <property type="match status" value="1"/>
</dbReference>
<feature type="compositionally biased region" description="Basic and acidic residues" evidence="2">
    <location>
        <begin position="183"/>
        <end position="198"/>
    </location>
</feature>
<protein>
    <recommendedName>
        <fullName evidence="3">Calpain catalytic domain-containing protein</fullName>
    </recommendedName>
</protein>
<evidence type="ECO:0000256" key="2">
    <source>
        <dbReference type="SAM" id="MobiDB-lite"/>
    </source>
</evidence>
<evidence type="ECO:0000256" key="1">
    <source>
        <dbReference type="PROSITE-ProRule" id="PRU00239"/>
    </source>
</evidence>
<keyword evidence="5" id="KW-1185">Reference proteome</keyword>
<evidence type="ECO:0000313" key="5">
    <source>
        <dbReference type="Proteomes" id="UP000183413"/>
    </source>
</evidence>
<feature type="compositionally biased region" description="Pro residues" evidence="2">
    <location>
        <begin position="56"/>
        <end position="70"/>
    </location>
</feature>
<feature type="domain" description="Calpain catalytic" evidence="3">
    <location>
        <begin position="300"/>
        <end position="552"/>
    </location>
</feature>
<feature type="active site" evidence="1">
    <location>
        <position position="548"/>
    </location>
</feature>
<dbReference type="Proteomes" id="UP000183413">
    <property type="component" value="Unassembled WGS sequence"/>
</dbReference>
<sequence length="575" mass="61602">MVGDVAGCPPLLHRALPVRENEARPAVAGDQLRKGRSVGMDRPTGTDTKVENADQPEPPGKPPAPPPDKPGSPGQPSRLESLARARQPVQQEDGTQKTEDNDSSAGPAGERRCKPAQAGSGEVKTDGSGEPGPASEGEKQDAVKSLTNEGERGAGKKSDAGGEDASDEQPSTSRADTPGSPSRESRLESLARAREPARQEGGSQEPDEVMAPAEGGGIAADTPDDFDRRISGDGPADDDGRMAESDEVALERGISDRLKQIAAKLELSDKHKELAGTVDRPDFQDPKGDPLLTPDRYGAPLERADGTRTPLFKGEPTREQTQQGTLGDCGIISTLGAVAGHSPEAIRDRVRETGDGNYEVSLHEAKYSPSKQCYVPTGRPITLTVTPELPIKDQEPDTPSFARTTSAGVAWAPVLEKAIAGADQTWSARRQARATELWNVQGHPGDAPTGYVRLNQGTNPGERAELLTQLTGRPAKTVRFPNGYDNQGRSADRRLHDEIAGQLSQNKPILVGSRELLKGESALPAKLVANHAYEVTRIDDQGRLHLRNPWNERHPAPLTLQEFKTAIRPRYTTLE</sequence>
<dbReference type="AlphaFoldDB" id="A0A1I5QUY4"/>
<feature type="compositionally biased region" description="Basic and acidic residues" evidence="2">
    <location>
        <begin position="273"/>
        <end position="288"/>
    </location>
</feature>
<evidence type="ECO:0000259" key="3">
    <source>
        <dbReference type="PROSITE" id="PS50203"/>
    </source>
</evidence>